<dbReference type="AlphaFoldDB" id="A0A9Q8ZEF7"/>
<dbReference type="OrthoDB" id="3686891at2759"/>
<sequence length="581" mass="64569">MTESLRSKKPFLENDPGPRGELTEEPLYASNFDDSQIYSEGATHKFKDWEPLHRRLDPPSLHFGDAHEIVHINMPGIGFGFTEVTALDPPPLGYALQPTRRKNDIQILNTGRAFTVEEPPVAPRPPSQPPTSRPNSAPPQALNQHYGPFLGRFLNSEHAKIYRRDKMRFGRMPWRDPESDPTIAETENNRDFHVERIYNAMVCGDSARDNANSTAMKRWVYGAHYTSDLVEAYAHKVFDCLLEQVKKGFRGWHQNDYVNDDRKGDDDDKDIDCAGRLDNIITALQQEKSICENVMSSAWQIRMFVNAPKAYAKRKDQNRVGNSKRPNVKSSEGAESEPRSSKKARNAATTQSKTVGGGSKTPQSRLPATTTIQRQQKRPLRSASNGSASTNAMSKMPSMGLSPVPSASYFGEQANGALPSPNLSLPVLHTSPQHNSELGILTPPVQQRRALPPPSPYGNLPKCSTPDTTTTASMGHNVLGWPIEPPLNFLPSTSSPLEFTAKAVSGEPQQDIHHFPPCDAVGYTNLFDGLADRGGNLFDVELVPLSGINEGLEDNFFNEFWDLQQTDVQQIPDTTQQQEYL</sequence>
<gene>
    <name evidence="2" type="ORF">yc1106_05997</name>
</gene>
<feature type="region of interest" description="Disordered" evidence="1">
    <location>
        <begin position="1"/>
        <end position="25"/>
    </location>
</feature>
<evidence type="ECO:0000313" key="2">
    <source>
        <dbReference type="EMBL" id="USP78723.1"/>
    </source>
</evidence>
<feature type="compositionally biased region" description="Polar residues" evidence="1">
    <location>
        <begin position="382"/>
        <end position="393"/>
    </location>
</feature>
<feature type="region of interest" description="Disordered" evidence="1">
    <location>
        <begin position="112"/>
        <end position="142"/>
    </location>
</feature>
<proteinExistence type="predicted"/>
<name>A0A9Q8ZEF7_CURCL</name>
<protein>
    <submittedName>
        <fullName evidence="2">Uncharacterized protein</fullName>
    </submittedName>
</protein>
<evidence type="ECO:0000313" key="3">
    <source>
        <dbReference type="Proteomes" id="UP001056012"/>
    </source>
</evidence>
<dbReference type="EMBL" id="CP089277">
    <property type="protein sequence ID" value="USP78723.1"/>
    <property type="molecule type" value="Genomic_DNA"/>
</dbReference>
<feature type="compositionally biased region" description="Polar residues" evidence="1">
    <location>
        <begin position="347"/>
        <end position="374"/>
    </location>
</feature>
<organism evidence="2 3">
    <name type="scientific">Curvularia clavata</name>
    <dbReference type="NCBI Taxonomy" id="95742"/>
    <lineage>
        <taxon>Eukaryota</taxon>
        <taxon>Fungi</taxon>
        <taxon>Dikarya</taxon>
        <taxon>Ascomycota</taxon>
        <taxon>Pezizomycotina</taxon>
        <taxon>Dothideomycetes</taxon>
        <taxon>Pleosporomycetidae</taxon>
        <taxon>Pleosporales</taxon>
        <taxon>Pleosporineae</taxon>
        <taxon>Pleosporaceae</taxon>
        <taxon>Curvularia</taxon>
    </lineage>
</organism>
<keyword evidence="3" id="KW-1185">Reference proteome</keyword>
<accession>A0A9Q8ZEF7</accession>
<feature type="compositionally biased region" description="Pro residues" evidence="1">
    <location>
        <begin position="120"/>
        <end position="132"/>
    </location>
</feature>
<feature type="compositionally biased region" description="Basic and acidic residues" evidence="1">
    <location>
        <begin position="10"/>
        <end position="22"/>
    </location>
</feature>
<feature type="region of interest" description="Disordered" evidence="1">
    <location>
        <begin position="312"/>
        <end position="399"/>
    </location>
</feature>
<dbReference type="VEuPathDB" id="FungiDB:yc1106_05997"/>
<evidence type="ECO:0000256" key="1">
    <source>
        <dbReference type="SAM" id="MobiDB-lite"/>
    </source>
</evidence>
<feature type="compositionally biased region" description="Polar residues" evidence="1">
    <location>
        <begin position="319"/>
        <end position="330"/>
    </location>
</feature>
<dbReference type="Proteomes" id="UP001056012">
    <property type="component" value="Chromosome 4"/>
</dbReference>
<reference evidence="2" key="1">
    <citation type="submission" date="2021-12" db="EMBL/GenBank/DDBJ databases">
        <title>Curvularia clavata genome.</title>
        <authorList>
            <person name="Cao Y."/>
        </authorList>
    </citation>
    <scope>NUCLEOTIDE SEQUENCE</scope>
    <source>
        <strain evidence="2">Yc1106</strain>
    </source>
</reference>